<evidence type="ECO:0000313" key="2">
    <source>
        <dbReference type="EMBL" id="RFU29410.1"/>
    </source>
</evidence>
<gene>
    <name evidence="2" type="ORF">B7463_g6922</name>
</gene>
<accession>A0A3E2H7Q4</accession>
<sequence>MGRFDDILALGPVRFYVSPEEHFDGGLALLGNENGESAEKVVSTSPTFEAIPNCKPGIWTSRSRKVPSDNEGDADTECIVYWVADGTIDLAQSVEDWKKYEEETRDKDGAVKLSQIVPKGTKWRKAGSYYDDGGICNIISTVYLTEDAGKKVMFGTEEEEHELNYGYYVESLTLGYQDNESLIANGRNEMCTLGGMSFGQDCVGGPPNIALAEDENGKVIALRMYQSEIPEGEDDVPEEGPEDGFTSADDEEAYMDS</sequence>
<feature type="non-terminal residue" evidence="2">
    <location>
        <position position="257"/>
    </location>
</feature>
<dbReference type="OMA" id="NCKPGIW"/>
<name>A0A3E2H7Q4_SCYLI</name>
<proteinExistence type="predicted"/>
<feature type="non-terminal residue" evidence="2">
    <location>
        <position position="1"/>
    </location>
</feature>
<evidence type="ECO:0000313" key="3">
    <source>
        <dbReference type="Proteomes" id="UP000258309"/>
    </source>
</evidence>
<dbReference type="OrthoDB" id="3502114at2759"/>
<dbReference type="AlphaFoldDB" id="A0A3E2H7Q4"/>
<dbReference type="Proteomes" id="UP000258309">
    <property type="component" value="Unassembled WGS sequence"/>
</dbReference>
<feature type="compositionally biased region" description="Acidic residues" evidence="1">
    <location>
        <begin position="230"/>
        <end position="257"/>
    </location>
</feature>
<keyword evidence="3" id="KW-1185">Reference proteome</keyword>
<organism evidence="2 3">
    <name type="scientific">Scytalidium lignicola</name>
    <name type="common">Hyphomycete</name>
    <dbReference type="NCBI Taxonomy" id="5539"/>
    <lineage>
        <taxon>Eukaryota</taxon>
        <taxon>Fungi</taxon>
        <taxon>Dikarya</taxon>
        <taxon>Ascomycota</taxon>
        <taxon>Pezizomycotina</taxon>
        <taxon>Leotiomycetes</taxon>
        <taxon>Leotiomycetes incertae sedis</taxon>
        <taxon>Scytalidium</taxon>
    </lineage>
</organism>
<comment type="caution">
    <text evidence="2">The sequence shown here is derived from an EMBL/GenBank/DDBJ whole genome shotgun (WGS) entry which is preliminary data.</text>
</comment>
<dbReference type="EMBL" id="NCSJ02000129">
    <property type="protein sequence ID" value="RFU29410.1"/>
    <property type="molecule type" value="Genomic_DNA"/>
</dbReference>
<protein>
    <submittedName>
        <fullName evidence="2">Uncharacterized protein</fullName>
    </submittedName>
</protein>
<evidence type="ECO:0000256" key="1">
    <source>
        <dbReference type="SAM" id="MobiDB-lite"/>
    </source>
</evidence>
<reference evidence="2 3" key="1">
    <citation type="submission" date="2018-05" db="EMBL/GenBank/DDBJ databases">
        <title>Draft genome sequence of Scytalidium lignicola DSM 105466, a ubiquitous saprotrophic fungus.</title>
        <authorList>
            <person name="Buettner E."/>
            <person name="Gebauer A.M."/>
            <person name="Hofrichter M."/>
            <person name="Liers C."/>
            <person name="Kellner H."/>
        </authorList>
    </citation>
    <scope>NUCLEOTIDE SEQUENCE [LARGE SCALE GENOMIC DNA]</scope>
    <source>
        <strain evidence="2 3">DSM 105466</strain>
    </source>
</reference>
<feature type="region of interest" description="Disordered" evidence="1">
    <location>
        <begin position="228"/>
        <end position="257"/>
    </location>
</feature>